<keyword evidence="2" id="KW-0675">Receptor</keyword>
<evidence type="ECO:0000256" key="1">
    <source>
        <dbReference type="SAM" id="Phobius"/>
    </source>
</evidence>
<dbReference type="AlphaFoldDB" id="A0AAD9A155"/>
<reference evidence="2" key="1">
    <citation type="submission" date="2023-01" db="EMBL/GenBank/DDBJ databases">
        <title>Colletotrichum chrysophilum M932 genome sequence.</title>
        <authorList>
            <person name="Baroncelli R."/>
        </authorList>
    </citation>
    <scope>NUCLEOTIDE SEQUENCE</scope>
    <source>
        <strain evidence="2">M932</strain>
    </source>
</reference>
<proteinExistence type="predicted"/>
<feature type="non-terminal residue" evidence="2">
    <location>
        <position position="48"/>
    </location>
</feature>
<dbReference type="EMBL" id="JAQOWY010000869">
    <property type="protein sequence ID" value="KAK1838252.1"/>
    <property type="molecule type" value="Genomic_DNA"/>
</dbReference>
<sequence>MPWFRFFSSACDEDACAAVDPNAAPSTLGLIFSLSPFLLTFAAVATVA</sequence>
<feature type="transmembrane region" description="Helical" evidence="1">
    <location>
        <begin position="28"/>
        <end position="47"/>
    </location>
</feature>
<keyword evidence="3" id="KW-1185">Reference proteome</keyword>
<dbReference type="Proteomes" id="UP001243330">
    <property type="component" value="Unassembled WGS sequence"/>
</dbReference>
<comment type="caution">
    <text evidence="2">The sequence shown here is derived from an EMBL/GenBank/DDBJ whole genome shotgun (WGS) entry which is preliminary data.</text>
</comment>
<gene>
    <name evidence="2" type="ORF">CCHR01_19120</name>
</gene>
<keyword evidence="1" id="KW-0472">Membrane</keyword>
<organism evidence="2 3">
    <name type="scientific">Colletotrichum chrysophilum</name>
    <dbReference type="NCBI Taxonomy" id="1836956"/>
    <lineage>
        <taxon>Eukaryota</taxon>
        <taxon>Fungi</taxon>
        <taxon>Dikarya</taxon>
        <taxon>Ascomycota</taxon>
        <taxon>Pezizomycotina</taxon>
        <taxon>Sordariomycetes</taxon>
        <taxon>Hypocreomycetidae</taxon>
        <taxon>Glomerellales</taxon>
        <taxon>Glomerellaceae</taxon>
        <taxon>Colletotrichum</taxon>
        <taxon>Colletotrichum gloeosporioides species complex</taxon>
    </lineage>
</organism>
<protein>
    <submittedName>
        <fullName evidence="2">G protein-coupled receptor protein</fullName>
    </submittedName>
</protein>
<keyword evidence="1" id="KW-1133">Transmembrane helix</keyword>
<evidence type="ECO:0000313" key="3">
    <source>
        <dbReference type="Proteomes" id="UP001243330"/>
    </source>
</evidence>
<accession>A0AAD9A155</accession>
<evidence type="ECO:0000313" key="2">
    <source>
        <dbReference type="EMBL" id="KAK1838252.1"/>
    </source>
</evidence>
<keyword evidence="1" id="KW-0812">Transmembrane</keyword>
<name>A0AAD9A155_9PEZI</name>